<reference evidence="2 3" key="1">
    <citation type="submission" date="2008-07" db="EMBL/GenBank/DDBJ databases">
        <authorList>
            <person name="Tandeau de Marsac N."/>
            <person name="Ferriera S."/>
            <person name="Johnson J."/>
            <person name="Kravitz S."/>
            <person name="Beeson K."/>
            <person name="Sutton G."/>
            <person name="Rogers Y.-H."/>
            <person name="Friedman R."/>
            <person name="Frazier M."/>
            <person name="Venter J.C."/>
        </authorList>
    </citation>
    <scope>NUCLEOTIDE SEQUENCE [LARGE SCALE GENOMIC DNA]</scope>
    <source>
        <strain evidence="2 3">PCC 7420</strain>
    </source>
</reference>
<dbReference type="GO" id="GO:0016740">
    <property type="term" value="F:transferase activity"/>
    <property type="evidence" value="ECO:0007669"/>
    <property type="project" value="UniProtKB-KW"/>
</dbReference>
<proteinExistence type="predicted"/>
<dbReference type="Gene3D" id="3.90.550.10">
    <property type="entry name" value="Spore Coat Polysaccharide Biosynthesis Protein SpsA, Chain A"/>
    <property type="match status" value="1"/>
</dbReference>
<dbReference type="Proteomes" id="UP000003835">
    <property type="component" value="Unassembled WGS sequence"/>
</dbReference>
<feature type="domain" description="Glycosyltransferase 2-like" evidence="1">
    <location>
        <begin position="5"/>
        <end position="141"/>
    </location>
</feature>
<dbReference type="SUPFAM" id="SSF53448">
    <property type="entry name" value="Nucleotide-diphospho-sugar transferases"/>
    <property type="match status" value="1"/>
</dbReference>
<organism evidence="2 3">
    <name type="scientific">Coleofasciculus chthonoplastes PCC 7420</name>
    <dbReference type="NCBI Taxonomy" id="118168"/>
    <lineage>
        <taxon>Bacteria</taxon>
        <taxon>Bacillati</taxon>
        <taxon>Cyanobacteriota</taxon>
        <taxon>Cyanophyceae</taxon>
        <taxon>Coleofasciculales</taxon>
        <taxon>Coleofasciculaceae</taxon>
        <taxon>Coleofasciculus</taxon>
    </lineage>
</organism>
<dbReference type="RefSeq" id="WP_006098051.1">
    <property type="nucleotide sequence ID" value="NZ_DS989841.1"/>
</dbReference>
<evidence type="ECO:0000313" key="2">
    <source>
        <dbReference type="EMBL" id="EDX78575.1"/>
    </source>
</evidence>
<dbReference type="InterPro" id="IPR001173">
    <property type="entry name" value="Glyco_trans_2-like"/>
</dbReference>
<protein>
    <submittedName>
        <fullName evidence="2">Glycosyl transferase, group 2 family protein</fullName>
    </submittedName>
</protein>
<dbReference type="Pfam" id="PF00535">
    <property type="entry name" value="Glycos_transf_2"/>
    <property type="match status" value="1"/>
</dbReference>
<dbReference type="EMBL" id="DS989841">
    <property type="protein sequence ID" value="EDX78575.1"/>
    <property type="molecule type" value="Genomic_DNA"/>
</dbReference>
<dbReference type="HOGENOM" id="CLU_025996_0_0_3"/>
<dbReference type="InterPro" id="IPR050834">
    <property type="entry name" value="Glycosyltransf_2"/>
</dbReference>
<gene>
    <name evidence="2" type="ORF">MC7420_7228</name>
</gene>
<accession>B4VH95</accession>
<evidence type="ECO:0000259" key="1">
    <source>
        <dbReference type="Pfam" id="PF00535"/>
    </source>
</evidence>
<dbReference type="PANTHER" id="PTHR43685">
    <property type="entry name" value="GLYCOSYLTRANSFERASE"/>
    <property type="match status" value="1"/>
</dbReference>
<dbReference type="InterPro" id="IPR029044">
    <property type="entry name" value="Nucleotide-diphossugar_trans"/>
</dbReference>
<dbReference type="OrthoDB" id="9812327at2"/>
<dbReference type="eggNOG" id="COG1215">
    <property type="taxonomic scope" value="Bacteria"/>
</dbReference>
<dbReference type="CDD" id="cd00761">
    <property type="entry name" value="Glyco_tranf_GTA_type"/>
    <property type="match status" value="1"/>
</dbReference>
<name>B4VH95_9CYAN</name>
<dbReference type="PANTHER" id="PTHR43685:SF2">
    <property type="entry name" value="GLYCOSYLTRANSFERASE 2-LIKE DOMAIN-CONTAINING PROTEIN"/>
    <property type="match status" value="1"/>
</dbReference>
<dbReference type="AlphaFoldDB" id="B4VH95"/>
<keyword evidence="3" id="KW-1185">Reference proteome</keyword>
<keyword evidence="2" id="KW-0808">Transferase</keyword>
<evidence type="ECO:0000313" key="3">
    <source>
        <dbReference type="Proteomes" id="UP000003835"/>
    </source>
</evidence>
<dbReference type="STRING" id="118168.MC7420_7228"/>
<sequence>MSLVSIITPLYNKTAYILDTIQSVLSQTYTTWEMLIVDNGSTDGSLEKAKQISDPRIHILQSPKQGSGAARNYGLLKAQGEWIQFLDADDLLEPDHLKQQLAVARQNHAIDIIACSWQEFNDENPTQRIIKQPSGIGQSIQVLRDSAIAFAPWAVHAALIRHSVLTEDYFWVEELDAFVSEDTAFWFCLLTKCLVAFSNNCGVIYRKQTSFCRNDYFDPPRWLEGMKAVTSYNVDFLKSHGDKPSARQCEMLMRCFLSTANIAHSQRDFTTERKAFALANQWFKECEKLGGVNTLPLRLRKIFGFCLIQYCLGIRYRLGNSAKALINKIIIYA</sequence>